<dbReference type="GO" id="GO:0046872">
    <property type="term" value="F:metal ion binding"/>
    <property type="evidence" value="ECO:0007669"/>
    <property type="project" value="UniProtKB-KW"/>
</dbReference>
<dbReference type="Pfam" id="PF01314">
    <property type="entry name" value="AFOR_C"/>
    <property type="match status" value="1"/>
</dbReference>
<dbReference type="InterPro" id="IPR001203">
    <property type="entry name" value="OxRdtase_Ald_Fedxn_C"/>
</dbReference>
<evidence type="ECO:0000256" key="7">
    <source>
        <dbReference type="ARBA" id="ARBA00023014"/>
    </source>
</evidence>
<dbReference type="PANTHER" id="PTHR30038">
    <property type="entry name" value="ALDEHYDE FERREDOXIN OXIDOREDUCTASE"/>
    <property type="match status" value="1"/>
</dbReference>
<dbReference type="GO" id="GO:0005524">
    <property type="term" value="F:ATP binding"/>
    <property type="evidence" value="ECO:0007669"/>
    <property type="project" value="UniProtKB-KW"/>
</dbReference>
<keyword evidence="10" id="KW-0067">ATP-binding</keyword>
<dbReference type="EMBL" id="DSOL01000080">
    <property type="protein sequence ID" value="HEN27591.1"/>
    <property type="molecule type" value="Genomic_DNA"/>
</dbReference>
<dbReference type="Gene3D" id="1.10.569.10">
    <property type="entry name" value="Aldehyde Ferredoxin Oxidoreductase Protein, subunit A, domain 2"/>
    <property type="match status" value="1"/>
</dbReference>
<feature type="domain" description="Aldehyde ferredoxin oxidoreductase N-terminal" evidence="9">
    <location>
        <begin position="6"/>
        <end position="208"/>
    </location>
</feature>
<dbReference type="SUPFAM" id="SSF56228">
    <property type="entry name" value="Aldehyde ferredoxin oxidoreductase, N-terminal domain"/>
    <property type="match status" value="1"/>
</dbReference>
<evidence type="ECO:0000259" key="9">
    <source>
        <dbReference type="SMART" id="SM00790"/>
    </source>
</evidence>
<dbReference type="InterPro" id="IPR013985">
    <property type="entry name" value="Ald_Fedxn_OxRdtase_dom3"/>
</dbReference>
<keyword evidence="4" id="KW-0479">Metal-binding</keyword>
<keyword evidence="3" id="KW-0004">4Fe-4S</keyword>
<gene>
    <name evidence="10" type="ORF">ENQ77_02805</name>
</gene>
<organism evidence="10">
    <name type="scientific">candidate division WOR-3 bacterium</name>
    <dbReference type="NCBI Taxonomy" id="2052148"/>
    <lineage>
        <taxon>Bacteria</taxon>
        <taxon>Bacteria division WOR-3</taxon>
    </lineage>
</organism>
<dbReference type="InterPro" id="IPR036021">
    <property type="entry name" value="Tungsten_al_ferr_oxy-like_C"/>
</dbReference>
<evidence type="ECO:0000313" key="10">
    <source>
        <dbReference type="EMBL" id="HEN27591.1"/>
    </source>
</evidence>
<evidence type="ECO:0000256" key="6">
    <source>
        <dbReference type="ARBA" id="ARBA00023004"/>
    </source>
</evidence>
<evidence type="ECO:0000256" key="5">
    <source>
        <dbReference type="ARBA" id="ARBA00023002"/>
    </source>
</evidence>
<accession>A0A7C2P128</accession>
<dbReference type="AlphaFoldDB" id="A0A7C2P128"/>
<evidence type="ECO:0000256" key="3">
    <source>
        <dbReference type="ARBA" id="ARBA00022485"/>
    </source>
</evidence>
<dbReference type="Gene3D" id="3.60.9.10">
    <property type="entry name" value="Aldehyde ferredoxin oxidoreductase, N-terminal domain"/>
    <property type="match status" value="1"/>
</dbReference>
<comment type="similarity">
    <text evidence="2">Belongs to the AOR/FOR family.</text>
</comment>
<dbReference type="Pfam" id="PF02730">
    <property type="entry name" value="AFOR_N"/>
    <property type="match status" value="1"/>
</dbReference>
<evidence type="ECO:0000256" key="2">
    <source>
        <dbReference type="ARBA" id="ARBA00011032"/>
    </source>
</evidence>
<dbReference type="SUPFAM" id="SSF48310">
    <property type="entry name" value="Aldehyde ferredoxin oxidoreductase, C-terminal domains"/>
    <property type="match status" value="1"/>
</dbReference>
<dbReference type="InterPro" id="IPR013983">
    <property type="entry name" value="Ald_Fedxn_OxRdtase_N"/>
</dbReference>
<keyword evidence="6" id="KW-0408">Iron</keyword>
<keyword evidence="7" id="KW-0411">Iron-sulfur</keyword>
<protein>
    <submittedName>
        <fullName evidence="10">ABC transporter ATP-binding protein</fullName>
    </submittedName>
</protein>
<name>A0A7C2P128_UNCW3</name>
<dbReference type="GO" id="GO:0009055">
    <property type="term" value="F:electron transfer activity"/>
    <property type="evidence" value="ECO:0007669"/>
    <property type="project" value="InterPro"/>
</dbReference>
<dbReference type="InterPro" id="IPR013984">
    <property type="entry name" value="Ald_Fedxn_OxRdtase_dom2"/>
</dbReference>
<dbReference type="InterPro" id="IPR036503">
    <property type="entry name" value="Ald_Fedxn_OxRdtase_N_sf"/>
</dbReference>
<dbReference type="GO" id="GO:0016625">
    <property type="term" value="F:oxidoreductase activity, acting on the aldehyde or oxo group of donors, iron-sulfur protein as acceptor"/>
    <property type="evidence" value="ECO:0007669"/>
    <property type="project" value="InterPro"/>
</dbReference>
<evidence type="ECO:0000256" key="1">
    <source>
        <dbReference type="ARBA" id="ARBA00001966"/>
    </source>
</evidence>
<sequence>MYRGGYTGKILRINLTDKTYKVEELPEEFAKSFIGGAGLGIKFLFDEVKAKVDPLEPENKLIFATGPFTGSNIPCASRMAVVAKSPLTGAVGMALSGGYFPAEMKFAGWDLIIIEGKAEKPTWISIKENVIRFHDASDLWGTTTFDCQQLIKDRLGDQNVRIACIGPAGERLSKLACIINERRAAGRKGLGAVMGSKNLKAIAIRGNQPIKVASEDEFKTARSKMLKAMKDSPVLYPHFSHTGTPMVVDVAGALGILPAKNWSATGEFVPVLQLGLDAQNSRKIGKTHCYNCPVACSQLKLAKTYPYQGILSEGPEFETIYAFGTQTGVDNIDAVIAADRLADELGLDSISAGVTIGFAMELFERGILNPSETGGLELRFGNHEAMMALLRLIAFREGIGEVLSDGTKEASKKIGRNSEKYAMHIKGLELPGYDVRGAKAHGLSYATSYTGGDHNRGYAFQEIFGIPIPEEVDRFAIEGKGKLTKWNQDVRCATCDCPPMCVFILDTALASNALEIIAELLTSLTGLSFTAEEVQKVGERVNNLARVFNVAEGFTRKDDVFPERLMTEPIKEGASKGQLISYEDLNKMLDEYYTVRGWDIQTGIPTEHKLKELQLHYAIERIK</sequence>
<proteinExistence type="inferred from homology"/>
<dbReference type="GO" id="GO:0051539">
    <property type="term" value="F:4 iron, 4 sulfur cluster binding"/>
    <property type="evidence" value="ECO:0007669"/>
    <property type="project" value="UniProtKB-KW"/>
</dbReference>
<dbReference type="SMART" id="SM00790">
    <property type="entry name" value="AFOR_N"/>
    <property type="match status" value="1"/>
</dbReference>
<comment type="cofactor">
    <cofactor evidence="1">
        <name>[4Fe-4S] cluster</name>
        <dbReference type="ChEBI" id="CHEBI:49883"/>
    </cofactor>
</comment>
<reference evidence="10" key="1">
    <citation type="journal article" date="2020" name="mSystems">
        <title>Genome- and Community-Level Interaction Insights into Carbon Utilization and Element Cycling Functions of Hydrothermarchaeota in Hydrothermal Sediment.</title>
        <authorList>
            <person name="Zhou Z."/>
            <person name="Liu Y."/>
            <person name="Xu W."/>
            <person name="Pan J."/>
            <person name="Luo Z.H."/>
            <person name="Li M."/>
        </authorList>
    </citation>
    <scope>NUCLEOTIDE SEQUENCE [LARGE SCALE GENOMIC DNA]</scope>
    <source>
        <strain evidence="10">SpSt-34</strain>
    </source>
</reference>
<keyword evidence="5" id="KW-0560">Oxidoreductase</keyword>
<keyword evidence="10" id="KW-0547">Nucleotide-binding</keyword>
<evidence type="ECO:0000256" key="8">
    <source>
        <dbReference type="ARBA" id="ARBA00049934"/>
    </source>
</evidence>
<dbReference type="Gene3D" id="1.10.599.10">
    <property type="entry name" value="Aldehyde Ferredoxin Oxidoreductase Protein, subunit A, domain 3"/>
    <property type="match status" value="1"/>
</dbReference>
<dbReference type="PANTHER" id="PTHR30038:SF0">
    <property type="entry name" value="TUNGSTEN-CONTAINING ALDEHYDE FERREDOXIN OXIDOREDUCTASE"/>
    <property type="match status" value="1"/>
</dbReference>
<comment type="caution">
    <text evidence="10">The sequence shown here is derived from an EMBL/GenBank/DDBJ whole genome shotgun (WGS) entry which is preliminary data.</text>
</comment>
<comment type="cofactor">
    <cofactor evidence="8">
        <name>tungstopterin</name>
        <dbReference type="ChEBI" id="CHEBI:30402"/>
    </cofactor>
</comment>
<evidence type="ECO:0000256" key="4">
    <source>
        <dbReference type="ARBA" id="ARBA00022723"/>
    </source>
</evidence>
<dbReference type="InterPro" id="IPR051919">
    <property type="entry name" value="W-dependent_AOR"/>
</dbReference>